<dbReference type="Proteomes" id="UP001209083">
    <property type="component" value="Chromosome"/>
</dbReference>
<protein>
    <submittedName>
        <fullName evidence="1">Uncharacterized protein</fullName>
    </submittedName>
</protein>
<evidence type="ECO:0000313" key="1">
    <source>
        <dbReference type="EMBL" id="WGW13345.1"/>
    </source>
</evidence>
<gene>
    <name evidence="1" type="ORF">LWF01_06140</name>
</gene>
<name>A0ABY8QYA1_9MICO</name>
<evidence type="ECO:0000313" key="2">
    <source>
        <dbReference type="Proteomes" id="UP001209083"/>
    </source>
</evidence>
<accession>A0ABY8QYA1</accession>
<reference evidence="1 2" key="1">
    <citation type="submission" date="2023-05" db="EMBL/GenBank/DDBJ databases">
        <title>Lithophilousrod everest ZFBP1038 complete genpme.</title>
        <authorList>
            <person name="Tian M."/>
        </authorList>
    </citation>
    <scope>NUCLEOTIDE SEQUENCE [LARGE SCALE GENOMIC DNA]</scope>
    <source>
        <strain evidence="1 2">ZFBP1038</strain>
    </source>
</reference>
<keyword evidence="2" id="KW-1185">Reference proteome</keyword>
<proteinExistence type="predicted"/>
<dbReference type="RefSeq" id="WP_349640164.1">
    <property type="nucleotide sequence ID" value="NZ_CP090958.1"/>
</dbReference>
<dbReference type="EMBL" id="CP090958">
    <property type="protein sequence ID" value="WGW13345.1"/>
    <property type="molecule type" value="Genomic_DNA"/>
</dbReference>
<sequence>MSEFALGVEERIAQTRASLAEAREAEDDYLVEVLLGELESLVTIAYNNDLEIEGMHHMLAVETGAIPVVEESQPLKGQFSNAATIPPTADEPA</sequence>
<organism evidence="1 2">
    <name type="scientific">Saxibacter everestensis</name>
    <dbReference type="NCBI Taxonomy" id="2909229"/>
    <lineage>
        <taxon>Bacteria</taxon>
        <taxon>Bacillati</taxon>
        <taxon>Actinomycetota</taxon>
        <taxon>Actinomycetes</taxon>
        <taxon>Micrococcales</taxon>
        <taxon>Brevibacteriaceae</taxon>
        <taxon>Saxibacter</taxon>
    </lineage>
</organism>